<dbReference type="PANTHER" id="PTHR34315:SF1">
    <property type="entry name" value="INTRADIOL RING-CLEAVAGE DIOXYGENASES DOMAIN-CONTAINING PROTEIN-RELATED"/>
    <property type="match status" value="1"/>
</dbReference>
<dbReference type="CDD" id="cd03457">
    <property type="entry name" value="intradiol_dioxygenase_like"/>
    <property type="match status" value="1"/>
</dbReference>
<dbReference type="Gene3D" id="2.60.130.10">
    <property type="entry name" value="Aromatic compound dioxygenase"/>
    <property type="match status" value="1"/>
</dbReference>
<dbReference type="Proteomes" id="UP000236379">
    <property type="component" value="Unassembled WGS sequence"/>
</dbReference>
<evidence type="ECO:0000313" key="3">
    <source>
        <dbReference type="Proteomes" id="UP000236379"/>
    </source>
</evidence>
<protein>
    <submittedName>
        <fullName evidence="2">Intradiol ring-cleavage dioxygenase</fullName>
    </submittedName>
</protein>
<keyword evidence="3" id="KW-1185">Reference proteome</keyword>
<dbReference type="PANTHER" id="PTHR34315">
    <property type="match status" value="1"/>
</dbReference>
<keyword evidence="2" id="KW-0560">Oxidoreductase</keyword>
<name>A0A2K3USD4_9DEIO</name>
<keyword evidence="1" id="KW-0732">Signal</keyword>
<dbReference type="AlphaFoldDB" id="A0A2K3USD4"/>
<dbReference type="PROSITE" id="PS51257">
    <property type="entry name" value="PROKAR_LIPOPROTEIN"/>
    <property type="match status" value="1"/>
</dbReference>
<organism evidence="2 3">
    <name type="scientific">Deinococcus koreensis</name>
    <dbReference type="NCBI Taxonomy" id="2054903"/>
    <lineage>
        <taxon>Bacteria</taxon>
        <taxon>Thermotogati</taxon>
        <taxon>Deinococcota</taxon>
        <taxon>Deinococci</taxon>
        <taxon>Deinococcales</taxon>
        <taxon>Deinococcaceae</taxon>
        <taxon>Deinococcus</taxon>
    </lineage>
</organism>
<dbReference type="GO" id="GO:0016702">
    <property type="term" value="F:oxidoreductase activity, acting on single donors with incorporation of molecular oxygen, incorporation of two atoms of oxygen"/>
    <property type="evidence" value="ECO:0007669"/>
    <property type="project" value="InterPro"/>
</dbReference>
<dbReference type="OrthoDB" id="9805815at2"/>
<sequence>MLTRPVMDRRRVLSLGLLGAGLLVGCRAASLAGAVPGTGTGTGAADCPAPIPSETAGPYPANGSGASGQSLNVLTRSGIVRRNLRKSLGSGNVAAGIPLTLTLALVNTGASCAALSGYAVYLWHCTADGQYSMYSADIVGEDYLRGVQASGADGTVTFTTVVPGCYAGRWPHIHFEVYPTLASATSASNKIQTSQLALPEATCREVYATPAYSASLGNLSRISLARDNVFSDGSTAQMATMSGSASAGYVATLTVGLAR</sequence>
<feature type="signal peptide" evidence="1">
    <location>
        <begin position="1"/>
        <end position="28"/>
    </location>
</feature>
<dbReference type="SUPFAM" id="SSF49482">
    <property type="entry name" value="Aromatic compound dioxygenase"/>
    <property type="match status" value="1"/>
</dbReference>
<dbReference type="EMBL" id="PPPD01000004">
    <property type="protein sequence ID" value="PNY79420.1"/>
    <property type="molecule type" value="Genomic_DNA"/>
</dbReference>
<reference evidence="2 3" key="1">
    <citation type="submission" date="2018-01" db="EMBL/GenBank/DDBJ databases">
        <title>Deinococcus koreensis sp. nov., a radiation-resistant bacterium isolated from river water.</title>
        <authorList>
            <person name="Choi A."/>
        </authorList>
    </citation>
    <scope>NUCLEOTIDE SEQUENCE [LARGE SCALE GENOMIC DNA]</scope>
    <source>
        <strain evidence="2 3">SJW1-2</strain>
    </source>
</reference>
<comment type="caution">
    <text evidence="2">The sequence shown here is derived from an EMBL/GenBank/DDBJ whole genome shotgun (WGS) entry which is preliminary data.</text>
</comment>
<dbReference type="GO" id="GO:0005506">
    <property type="term" value="F:iron ion binding"/>
    <property type="evidence" value="ECO:0007669"/>
    <property type="project" value="InterPro"/>
</dbReference>
<evidence type="ECO:0000313" key="2">
    <source>
        <dbReference type="EMBL" id="PNY79420.1"/>
    </source>
</evidence>
<dbReference type="InterPro" id="IPR015889">
    <property type="entry name" value="Intradiol_dOase_core"/>
</dbReference>
<proteinExistence type="predicted"/>
<accession>A0A2K3USD4</accession>
<feature type="chain" id="PRO_5014333004" evidence="1">
    <location>
        <begin position="29"/>
        <end position="259"/>
    </location>
</feature>
<gene>
    <name evidence="2" type="ORF">CVO96_20010</name>
</gene>
<evidence type="ECO:0000256" key="1">
    <source>
        <dbReference type="SAM" id="SignalP"/>
    </source>
</evidence>
<keyword evidence="2" id="KW-0223">Dioxygenase</keyword>